<dbReference type="GeneID" id="94847352"/>
<keyword evidence="3" id="KW-1185">Reference proteome</keyword>
<name>A0A1J4J6V0_9EUKA</name>
<accession>A0A1J4J6V0</accession>
<dbReference type="OrthoDB" id="4062651at2759"/>
<dbReference type="Gene3D" id="1.10.510.10">
    <property type="entry name" value="Transferase(Phosphotransferase) domain 1"/>
    <property type="match status" value="1"/>
</dbReference>
<proteinExistence type="predicted"/>
<dbReference type="PROSITE" id="PS50011">
    <property type="entry name" value="PROTEIN_KINASE_DOM"/>
    <property type="match status" value="1"/>
</dbReference>
<dbReference type="VEuPathDB" id="TrichDB:TRFO_39441"/>
<dbReference type="Proteomes" id="UP000179807">
    <property type="component" value="Unassembled WGS sequence"/>
</dbReference>
<gene>
    <name evidence="2" type="ORF">TRFO_39441</name>
</gene>
<dbReference type="AlphaFoldDB" id="A0A1J4J6V0"/>
<protein>
    <recommendedName>
        <fullName evidence="1">Protein kinase domain-containing protein</fullName>
    </recommendedName>
</protein>
<sequence>MISADFPAYLLDINEFEPLEELPAVFRQGKNIMMNHKATGKVITARFFKDGFSDFNEQYLFLTEIWIQMRLRHPCIQRFRGYTLLRDDYEGTAALIYDYTNKGNLQDLIDKSQDEENEFEITPTQKSKIIFGIAYGMQYVHSLSVLHRNLKPSKILLNDQYEPLISDFSLSLFIKSQNELKEGEEDYVTVKESVGTPSWKSPEMVDNRNTEDGLYHLSLKSDVFQFGQIIKYLLTNQAPQYSELDLENWESEFNKELDIYNEMGNIGQLLNATTDALPANRCSFAEIVSFYKSDESFPLFPGANQEEVKEYIRKLNPKFFD</sequence>
<dbReference type="Pfam" id="PF00069">
    <property type="entry name" value="Pkinase"/>
    <property type="match status" value="1"/>
</dbReference>
<comment type="caution">
    <text evidence="2">The sequence shown here is derived from an EMBL/GenBank/DDBJ whole genome shotgun (WGS) entry which is preliminary data.</text>
</comment>
<organism evidence="2 3">
    <name type="scientific">Tritrichomonas foetus</name>
    <dbReference type="NCBI Taxonomy" id="1144522"/>
    <lineage>
        <taxon>Eukaryota</taxon>
        <taxon>Metamonada</taxon>
        <taxon>Parabasalia</taxon>
        <taxon>Tritrichomonadida</taxon>
        <taxon>Tritrichomonadidae</taxon>
        <taxon>Tritrichomonas</taxon>
    </lineage>
</organism>
<dbReference type="PANTHER" id="PTHR44329">
    <property type="entry name" value="SERINE/THREONINE-PROTEIN KINASE TNNI3K-RELATED"/>
    <property type="match status" value="1"/>
</dbReference>
<dbReference type="RefSeq" id="XP_068347514.1">
    <property type="nucleotide sequence ID" value="XM_068512648.1"/>
</dbReference>
<dbReference type="PANTHER" id="PTHR44329:SF214">
    <property type="entry name" value="PROTEIN KINASE DOMAIN-CONTAINING PROTEIN"/>
    <property type="match status" value="1"/>
</dbReference>
<dbReference type="SUPFAM" id="SSF56112">
    <property type="entry name" value="Protein kinase-like (PK-like)"/>
    <property type="match status" value="1"/>
</dbReference>
<dbReference type="InterPro" id="IPR000719">
    <property type="entry name" value="Prot_kinase_dom"/>
</dbReference>
<evidence type="ECO:0000313" key="2">
    <source>
        <dbReference type="EMBL" id="OHS94377.1"/>
    </source>
</evidence>
<dbReference type="EMBL" id="MLAK01001324">
    <property type="protein sequence ID" value="OHS94377.1"/>
    <property type="molecule type" value="Genomic_DNA"/>
</dbReference>
<dbReference type="InterPro" id="IPR051681">
    <property type="entry name" value="Ser/Thr_Kinases-Pseudokinases"/>
</dbReference>
<dbReference type="GO" id="GO:0004674">
    <property type="term" value="F:protein serine/threonine kinase activity"/>
    <property type="evidence" value="ECO:0007669"/>
    <property type="project" value="TreeGrafter"/>
</dbReference>
<feature type="domain" description="Protein kinase" evidence="1">
    <location>
        <begin position="1"/>
        <end position="300"/>
    </location>
</feature>
<reference evidence="2" key="1">
    <citation type="submission" date="2016-10" db="EMBL/GenBank/DDBJ databases">
        <authorList>
            <person name="Benchimol M."/>
            <person name="Almeida L.G."/>
            <person name="Vasconcelos A.T."/>
            <person name="Perreira-Neves A."/>
            <person name="Rosa I.A."/>
            <person name="Tasca T."/>
            <person name="Bogo M.R."/>
            <person name="de Souza W."/>
        </authorList>
    </citation>
    <scope>NUCLEOTIDE SEQUENCE [LARGE SCALE GENOMIC DNA]</scope>
    <source>
        <strain evidence="2">K</strain>
    </source>
</reference>
<evidence type="ECO:0000313" key="3">
    <source>
        <dbReference type="Proteomes" id="UP000179807"/>
    </source>
</evidence>
<dbReference type="GO" id="GO:0005524">
    <property type="term" value="F:ATP binding"/>
    <property type="evidence" value="ECO:0007669"/>
    <property type="project" value="InterPro"/>
</dbReference>
<dbReference type="InterPro" id="IPR011009">
    <property type="entry name" value="Kinase-like_dom_sf"/>
</dbReference>
<evidence type="ECO:0000259" key="1">
    <source>
        <dbReference type="PROSITE" id="PS50011"/>
    </source>
</evidence>